<protein>
    <submittedName>
        <fullName evidence="3">Carbonic anhydrase</fullName>
    </submittedName>
</protein>
<keyword evidence="4" id="KW-1185">Reference proteome</keyword>
<dbReference type="EMBL" id="JAIBOA010000005">
    <property type="protein sequence ID" value="MBW8482562.1"/>
    <property type="molecule type" value="Genomic_DNA"/>
</dbReference>
<sequence>MTFACAPVGRRALLAAGPALLGSMALGPVVLGGAGGCAGTARHAAAAGGRDPRERLSAAQAWARLAAGNRLWAAGRPRRPDADAARRRQVAAGQAPLATVVACIDSRVAPEVVFDQGLGDVFAVRTGAQTLDGLVAGSVAFGPLEGGTPLVVVLGHQRCGAVTAAVAALEAGRRPPGGLADVVGALRPAYYEARRAGAGDLVERTVRAQVVRTARAVAGDRLLAARVRAGTLGVVGAYYSLDSGWVSVLSTAGPVGVAV</sequence>
<organism evidence="3 4">
    <name type="scientific">Actinomadura parmotrematis</name>
    <dbReference type="NCBI Taxonomy" id="2864039"/>
    <lineage>
        <taxon>Bacteria</taxon>
        <taxon>Bacillati</taxon>
        <taxon>Actinomycetota</taxon>
        <taxon>Actinomycetes</taxon>
        <taxon>Streptosporangiales</taxon>
        <taxon>Thermomonosporaceae</taxon>
        <taxon>Actinomadura</taxon>
    </lineage>
</organism>
<gene>
    <name evidence="3" type="ORF">K1Y72_09315</name>
</gene>
<dbReference type="PANTHER" id="PTHR11002">
    <property type="entry name" value="CARBONIC ANHYDRASE"/>
    <property type="match status" value="1"/>
</dbReference>
<reference evidence="3 4" key="1">
    <citation type="submission" date="2021-07" db="EMBL/GenBank/DDBJ databases">
        <title>Actinomadura sp. PM05-2 isolated from lichen.</title>
        <authorList>
            <person name="Somphong A."/>
            <person name="Phongsopitanun W."/>
            <person name="Tanasupawat S."/>
            <person name="Peongsungnone V."/>
        </authorList>
    </citation>
    <scope>NUCLEOTIDE SEQUENCE [LARGE SCALE GENOMIC DNA]</scope>
    <source>
        <strain evidence="3 4">PM05-2</strain>
    </source>
</reference>
<accession>A0ABS7FSL7</accession>
<dbReference type="RefSeq" id="WP_220165213.1">
    <property type="nucleotide sequence ID" value="NZ_JAIBOA010000005.1"/>
</dbReference>
<dbReference type="Proteomes" id="UP000774570">
    <property type="component" value="Unassembled WGS sequence"/>
</dbReference>
<dbReference type="InterPro" id="IPR036874">
    <property type="entry name" value="Carbonic_anhydrase_sf"/>
</dbReference>
<comment type="function">
    <text evidence="2">Catalyzes the reversible hydration of carbon dioxide to form bicarbonate.</text>
</comment>
<dbReference type="PANTHER" id="PTHR11002:SF79">
    <property type="entry name" value="CARBONIC ANHYDRASE 2"/>
    <property type="match status" value="1"/>
</dbReference>
<evidence type="ECO:0000313" key="3">
    <source>
        <dbReference type="EMBL" id="MBW8482562.1"/>
    </source>
</evidence>
<evidence type="ECO:0000313" key="4">
    <source>
        <dbReference type="Proteomes" id="UP000774570"/>
    </source>
</evidence>
<dbReference type="Pfam" id="PF00484">
    <property type="entry name" value="Pro_CA"/>
    <property type="match status" value="1"/>
</dbReference>
<proteinExistence type="inferred from homology"/>
<name>A0ABS7FSL7_9ACTN</name>
<dbReference type="Gene3D" id="3.40.1050.10">
    <property type="entry name" value="Carbonic anhydrase"/>
    <property type="match status" value="1"/>
</dbReference>
<comment type="similarity">
    <text evidence="1">Belongs to the beta-class carbonic anhydrase family.</text>
</comment>
<dbReference type="SMART" id="SM00947">
    <property type="entry name" value="Pro_CA"/>
    <property type="match status" value="1"/>
</dbReference>
<dbReference type="SUPFAM" id="SSF53056">
    <property type="entry name" value="beta-carbonic anhydrase, cab"/>
    <property type="match status" value="1"/>
</dbReference>
<evidence type="ECO:0000256" key="2">
    <source>
        <dbReference type="ARBA" id="ARBA00024993"/>
    </source>
</evidence>
<comment type="caution">
    <text evidence="3">The sequence shown here is derived from an EMBL/GenBank/DDBJ whole genome shotgun (WGS) entry which is preliminary data.</text>
</comment>
<evidence type="ECO:0000256" key="1">
    <source>
        <dbReference type="ARBA" id="ARBA00006217"/>
    </source>
</evidence>
<dbReference type="InterPro" id="IPR001765">
    <property type="entry name" value="Carbonic_anhydrase"/>
</dbReference>